<keyword evidence="3" id="KW-1185">Reference proteome</keyword>
<evidence type="ECO:0000313" key="3">
    <source>
        <dbReference type="Proteomes" id="UP000485058"/>
    </source>
</evidence>
<feature type="region of interest" description="Disordered" evidence="1">
    <location>
        <begin position="16"/>
        <end position="63"/>
    </location>
</feature>
<name>A0A699Y9Y5_HAELA</name>
<feature type="non-terminal residue" evidence="2">
    <location>
        <position position="1"/>
    </location>
</feature>
<organism evidence="2 3">
    <name type="scientific">Haematococcus lacustris</name>
    <name type="common">Green alga</name>
    <name type="synonym">Haematococcus pluvialis</name>
    <dbReference type="NCBI Taxonomy" id="44745"/>
    <lineage>
        <taxon>Eukaryota</taxon>
        <taxon>Viridiplantae</taxon>
        <taxon>Chlorophyta</taxon>
        <taxon>core chlorophytes</taxon>
        <taxon>Chlorophyceae</taxon>
        <taxon>CS clade</taxon>
        <taxon>Chlamydomonadales</taxon>
        <taxon>Haematococcaceae</taxon>
        <taxon>Haematococcus</taxon>
    </lineage>
</organism>
<evidence type="ECO:0000313" key="2">
    <source>
        <dbReference type="EMBL" id="GFH06141.1"/>
    </source>
</evidence>
<feature type="compositionally biased region" description="Basic and acidic residues" evidence="1">
    <location>
        <begin position="35"/>
        <end position="55"/>
    </location>
</feature>
<dbReference type="AlphaFoldDB" id="A0A699Y9Y5"/>
<comment type="caution">
    <text evidence="2">The sequence shown here is derived from an EMBL/GenBank/DDBJ whole genome shotgun (WGS) entry which is preliminary data.</text>
</comment>
<dbReference type="EMBL" id="BLLF01000024">
    <property type="protein sequence ID" value="GFH06141.1"/>
    <property type="molecule type" value="Genomic_DNA"/>
</dbReference>
<reference evidence="2 3" key="1">
    <citation type="submission" date="2020-02" db="EMBL/GenBank/DDBJ databases">
        <title>Draft genome sequence of Haematococcus lacustris strain NIES-144.</title>
        <authorList>
            <person name="Morimoto D."/>
            <person name="Nakagawa S."/>
            <person name="Yoshida T."/>
            <person name="Sawayama S."/>
        </authorList>
    </citation>
    <scope>NUCLEOTIDE SEQUENCE [LARGE SCALE GENOMIC DNA]</scope>
    <source>
        <strain evidence="2 3">NIES-144</strain>
    </source>
</reference>
<evidence type="ECO:0000256" key="1">
    <source>
        <dbReference type="SAM" id="MobiDB-lite"/>
    </source>
</evidence>
<protein>
    <submittedName>
        <fullName evidence="2">Uncharacterized protein</fullName>
    </submittedName>
</protein>
<dbReference type="Proteomes" id="UP000485058">
    <property type="component" value="Unassembled WGS sequence"/>
</dbReference>
<sequence length="63" mass="6848">ALAMRMLCPSTLAVCTSGSSAPRNSVKAPKKLKMSNKEKKALQKLREARKARGEEVTDSEEDA</sequence>
<gene>
    <name evidence="2" type="ORF">HaLaN_00720</name>
</gene>
<proteinExistence type="predicted"/>
<accession>A0A699Y9Y5</accession>